<dbReference type="PROSITE" id="PS51421">
    <property type="entry name" value="RAS"/>
    <property type="match status" value="1"/>
</dbReference>
<feature type="compositionally biased region" description="Basic residues" evidence="3">
    <location>
        <begin position="39"/>
        <end position="55"/>
    </location>
</feature>
<dbReference type="SMART" id="SM00173">
    <property type="entry name" value="RAS"/>
    <property type="match status" value="1"/>
</dbReference>
<reference evidence="7" key="2">
    <citation type="submission" date="2025-04" db="UniProtKB">
        <authorList>
            <consortium name="RefSeq"/>
        </authorList>
    </citation>
    <scope>IDENTIFICATION</scope>
</reference>
<dbReference type="Gene3D" id="3.40.50.300">
    <property type="entry name" value="P-loop containing nucleotide triphosphate hydrolases"/>
    <property type="match status" value="1"/>
</dbReference>
<comment type="similarity">
    <text evidence="1">Belongs to the small GTPase superfamily. RGK family.</text>
</comment>
<dbReference type="VEuPathDB" id="VectorBase:BGLAX_026805"/>
<dbReference type="GO" id="GO:0005246">
    <property type="term" value="F:calcium channel regulator activity"/>
    <property type="evidence" value="ECO:0007669"/>
    <property type="project" value="TreeGrafter"/>
</dbReference>
<dbReference type="GO" id="GO:0003924">
    <property type="term" value="F:GTPase activity"/>
    <property type="evidence" value="ECO:0007669"/>
    <property type="project" value="InterPro"/>
</dbReference>
<dbReference type="KEGG" id="bgt:106064001"/>
<evidence type="ECO:0000313" key="4">
    <source>
        <dbReference type="EnsemblMetazoa" id="BGLB002496-PB"/>
    </source>
</evidence>
<keyword evidence="2" id="KW-0597">Phosphoprotein</keyword>
<evidence type="ECO:0000313" key="7">
    <source>
        <dbReference type="RefSeq" id="XP_013077947.1"/>
    </source>
</evidence>
<dbReference type="Proteomes" id="UP000076420">
    <property type="component" value="Unassembled WGS sequence"/>
</dbReference>
<dbReference type="InterPro" id="IPR027417">
    <property type="entry name" value="P-loop_NTPase"/>
</dbReference>
<name>A0A2C9JHA4_BIOGL</name>
<gene>
    <name evidence="4" type="primary">106064001</name>
    <name evidence="7" type="synonym">LOC106064001</name>
</gene>
<dbReference type="Proteomes" id="UP001165740">
    <property type="component" value="Chromosome 5"/>
</dbReference>
<dbReference type="PROSITE" id="PS51419">
    <property type="entry name" value="RAB"/>
    <property type="match status" value="1"/>
</dbReference>
<dbReference type="PANTHER" id="PTHR45775:SF6">
    <property type="entry name" value="RAD, GEM_KIR FAMILY MEMBER 2, ISOFORM C"/>
    <property type="match status" value="1"/>
</dbReference>
<dbReference type="Pfam" id="PF00071">
    <property type="entry name" value="Ras"/>
    <property type="match status" value="1"/>
</dbReference>
<proteinExistence type="inferred from homology"/>
<dbReference type="EnsemblMetazoa" id="BGLB002496-RB">
    <property type="protein sequence ID" value="BGLB002496-PB"/>
    <property type="gene ID" value="BGLB002496"/>
</dbReference>
<evidence type="ECO:0000256" key="2">
    <source>
        <dbReference type="ARBA" id="ARBA00022553"/>
    </source>
</evidence>
<dbReference type="PANTHER" id="PTHR45775">
    <property type="entry name" value="RAD, GEM/KIR FAMILY MEMBER 2, ISOFORM C"/>
    <property type="match status" value="1"/>
</dbReference>
<accession>A0A2C9JHA4</accession>
<dbReference type="SMART" id="SM00175">
    <property type="entry name" value="RAB"/>
    <property type="match status" value="1"/>
</dbReference>
<dbReference type="GeneID" id="106064001"/>
<dbReference type="SUPFAM" id="SSF52540">
    <property type="entry name" value="P-loop containing nucleoside triphosphate hydrolases"/>
    <property type="match status" value="1"/>
</dbReference>
<keyword evidence="6" id="KW-1185">Reference proteome</keyword>
<dbReference type="RefSeq" id="XP_013077947.1">
    <property type="nucleotide sequence ID" value="XM_013222493.2"/>
</dbReference>
<dbReference type="GO" id="GO:0005886">
    <property type="term" value="C:plasma membrane"/>
    <property type="evidence" value="ECO:0007669"/>
    <property type="project" value="TreeGrafter"/>
</dbReference>
<evidence type="ECO:0000256" key="1">
    <source>
        <dbReference type="ARBA" id="ARBA00008846"/>
    </source>
</evidence>
<dbReference type="GO" id="GO:0005525">
    <property type="term" value="F:GTP binding"/>
    <property type="evidence" value="ECO:0007669"/>
    <property type="project" value="InterPro"/>
</dbReference>
<dbReference type="InterPro" id="IPR051641">
    <property type="entry name" value="RGK_GTP-binding_reg"/>
</dbReference>
<sequence>MRDISYPVDMAQMHGSKDDSAIPDRFFSSAPASRCNSWKNKRGGSARRDKKRAHNMARSNSVSLPDCSDTNSRLSDSLSKQKCHLCMVRSFKTTSKGIIDSGSFSKSLSSNSLLSSGSLNTSHGSGDFYSRSFSIEQQRENSLDSSDESEKYQSSFSMPSYFRTLVLGAPGVGKTSLIQQLTRCDPSSDDEEPRFTETGAIVSVQLDGQESTMEFISSSDLDDLECYKADAYILMYAVTEPKSFTHAATLLNYLRQDLGTDRTIFLVANKCDLARQRLVPAIEARKFAVNNECNFLETSTALSVNTDELLVGILCSIKKQLTPLQDSEQKKNFQHKSMSMERRPRSPKRALSAISNFLKSACRRDSRRRDVTPIPQLV</sequence>
<organism evidence="4 5">
    <name type="scientific">Biomphalaria glabrata</name>
    <name type="common">Bloodfluke planorb</name>
    <name type="synonym">Freshwater snail</name>
    <dbReference type="NCBI Taxonomy" id="6526"/>
    <lineage>
        <taxon>Eukaryota</taxon>
        <taxon>Metazoa</taxon>
        <taxon>Spiralia</taxon>
        <taxon>Lophotrochozoa</taxon>
        <taxon>Mollusca</taxon>
        <taxon>Gastropoda</taxon>
        <taxon>Heterobranchia</taxon>
        <taxon>Euthyneura</taxon>
        <taxon>Panpulmonata</taxon>
        <taxon>Hygrophila</taxon>
        <taxon>Lymnaeoidea</taxon>
        <taxon>Planorbidae</taxon>
        <taxon>Biomphalaria</taxon>
    </lineage>
</organism>
<protein>
    <submittedName>
        <fullName evidence="7">GTP-binding protein REM 1-like</fullName>
    </submittedName>
</protein>
<feature type="region of interest" description="Disordered" evidence="3">
    <location>
        <begin position="36"/>
        <end position="73"/>
    </location>
</feature>
<dbReference type="VEuPathDB" id="VectorBase:BGLB002496"/>
<dbReference type="AlphaFoldDB" id="A0A2C9JHA4"/>
<feature type="region of interest" description="Disordered" evidence="3">
    <location>
        <begin position="326"/>
        <end position="349"/>
    </location>
</feature>
<reference evidence="4" key="1">
    <citation type="submission" date="2020-05" db="UniProtKB">
        <authorList>
            <consortium name="EnsemblMetazoa"/>
        </authorList>
    </citation>
    <scope>IDENTIFICATION</scope>
    <source>
        <strain evidence="4">BB02</strain>
    </source>
</reference>
<feature type="compositionally biased region" description="Polar residues" evidence="3">
    <location>
        <begin position="57"/>
        <end position="73"/>
    </location>
</feature>
<dbReference type="OMA" id="CINAYIV"/>
<dbReference type="OrthoDB" id="6078420at2759"/>
<evidence type="ECO:0000313" key="6">
    <source>
        <dbReference type="Proteomes" id="UP001165740"/>
    </source>
</evidence>
<evidence type="ECO:0000313" key="5">
    <source>
        <dbReference type="Proteomes" id="UP000076420"/>
    </source>
</evidence>
<dbReference type="InterPro" id="IPR001806">
    <property type="entry name" value="Small_GTPase"/>
</dbReference>
<dbReference type="STRING" id="6526.A0A2C9JHA4"/>
<evidence type="ECO:0000256" key="3">
    <source>
        <dbReference type="SAM" id="MobiDB-lite"/>
    </source>
</evidence>
<dbReference type="PRINTS" id="PR00449">
    <property type="entry name" value="RASTRNSFRMNG"/>
</dbReference>